<dbReference type="Gene3D" id="1.25.40.10">
    <property type="entry name" value="Tetratricopeptide repeat domain"/>
    <property type="match status" value="2"/>
</dbReference>
<dbReference type="RefSeq" id="WP_202953311.1">
    <property type="nucleotide sequence ID" value="NZ_JAPCID010000038.1"/>
</dbReference>
<evidence type="ECO:0000256" key="2">
    <source>
        <dbReference type="ARBA" id="ARBA00023125"/>
    </source>
</evidence>
<dbReference type="InterPro" id="IPR001867">
    <property type="entry name" value="OmpR/PhoB-type_DNA-bd"/>
</dbReference>
<proteinExistence type="inferred from homology"/>
<dbReference type="Pfam" id="PF03704">
    <property type="entry name" value="BTAD"/>
    <property type="match status" value="1"/>
</dbReference>
<feature type="domain" description="Bacterial transcriptional activator" evidence="4">
    <location>
        <begin position="917"/>
        <end position="1058"/>
    </location>
</feature>
<comment type="caution">
    <text evidence="5">The sequence shown here is derived from an EMBL/GenBank/DDBJ whole genome shotgun (WGS) entry which is preliminary data.</text>
</comment>
<dbReference type="SMART" id="SM01043">
    <property type="entry name" value="BTAD"/>
    <property type="match status" value="1"/>
</dbReference>
<reference evidence="5" key="1">
    <citation type="submission" date="2022-10" db="EMBL/GenBank/DDBJ databases">
        <title>The WGS of Solirubrobacter sp. CPCC 204708.</title>
        <authorList>
            <person name="Jiang Z."/>
        </authorList>
    </citation>
    <scope>NUCLEOTIDE SEQUENCE</scope>
    <source>
        <strain evidence="5">CPCC 204708</strain>
    </source>
</reference>
<evidence type="ECO:0000259" key="3">
    <source>
        <dbReference type="SMART" id="SM00862"/>
    </source>
</evidence>
<comment type="similarity">
    <text evidence="1">Belongs to the AfsR/DnrI/RedD regulatory family.</text>
</comment>
<dbReference type="Pfam" id="PF13401">
    <property type="entry name" value="AAA_22"/>
    <property type="match status" value="1"/>
</dbReference>
<dbReference type="InterPro" id="IPR036388">
    <property type="entry name" value="WH-like_DNA-bd_sf"/>
</dbReference>
<accession>A0ABT4RPN2</accession>
<organism evidence="5 6">
    <name type="scientific">Solirubrobacter deserti</name>
    <dbReference type="NCBI Taxonomy" id="2282478"/>
    <lineage>
        <taxon>Bacteria</taxon>
        <taxon>Bacillati</taxon>
        <taxon>Actinomycetota</taxon>
        <taxon>Thermoleophilia</taxon>
        <taxon>Solirubrobacterales</taxon>
        <taxon>Solirubrobacteraceae</taxon>
        <taxon>Solirubrobacter</taxon>
    </lineage>
</organism>
<dbReference type="Proteomes" id="UP001147700">
    <property type="component" value="Unassembled WGS sequence"/>
</dbReference>
<protein>
    <recommendedName>
        <fullName evidence="7">Bacterial transcriptional activator domain-containing protein</fullName>
    </recommendedName>
</protein>
<dbReference type="InterPro" id="IPR049945">
    <property type="entry name" value="AAA_22"/>
</dbReference>
<dbReference type="InterPro" id="IPR005158">
    <property type="entry name" value="BTAD"/>
</dbReference>
<sequence>MPRVVSRPRITHRLAAALDDGHALLVAPAGYGKTTAALEAVAGRSPVAWHPCRRGHGDPFRLLAGLAAAVERAQPGLAGGVLDALADPGDPLALGGLLARDLDRLLVDDLVLVVDDAEHLKASDDAVGLLDVLLETQRLRMLLCTRVELPLRSRAALQMTRVTADELVFSGEDTAALLEDRLGREASDEEVQSVLDRTLGWPLGIALGSGLAEDHDPEVLAARLLDRVDEAARAALLDSCVVDEVTLGVARALGVDVAAGHSAGLVARPGLADGSVAWHPLVREALRAVWRRTVHEPRQRSVLGRAGRALVADGQTLAGAEALMAGGDHAAALDALLEDADRLLRRTPATVAALLDALPASVDEPAALVLRGWLDSVRGHAAAAVGPLQEGLRRLEDEGRAHDGAGARLALCESLYFLGRLDEAIVEAGRLADDPGAPVPHAWIAAAWRALYEAAAGRPEQARLRIGEVLARDRTGAAAGLIASAGAFIAAPVGRHEVAIAELDAAYARMIGRERAAGRPEYLSSLAAFLLADIGEREEAVRRADRMVSDREPDGLPPFVAALAYGLQAWTRALAGDFAGADVAFVAAEAAGPPDGWPFGFGLASRAIVAAARGEPAVAAAERALRVGATMPDAHYAMLAVELASCLLVARDPGAALAILDTLLTRLPETSTYPRARALALRAAARAAHGEPWMDDARAAFALIDRPNLTRLLAADWRHLRPLAWSALDLDDRRDGALAGDGTRAAVLAAVPAEDLPDFAAHPAAATRAAVAPPLARTGHPAVGETLAALADDRDETVRRAAQAALEDLHARPLPLRFRLLGGFAVARGGWPVDDRAWTRPTAARLVRYLLVAGGPVDEDRVAHDLWPDHDGEAARGALRMAVSRARQVLDAHRAGPSLLNYRDRTYRLELTCADEVDAWRYRTEAEQALDASGPQRRLLLIRADELYTGEPLPEERYADWAEPWREELISLRRRVLHALALEHRRAGDEHATAAIARRLIASDELDESAHRLLITALSRSGLRSLALRQYLECRRRLIDGAGLEPDAETAALQQRLLAGLPV</sequence>
<evidence type="ECO:0000313" key="6">
    <source>
        <dbReference type="Proteomes" id="UP001147700"/>
    </source>
</evidence>
<gene>
    <name evidence="5" type="ORF">OJ962_22915</name>
</gene>
<evidence type="ECO:0000313" key="5">
    <source>
        <dbReference type="EMBL" id="MDA0140368.1"/>
    </source>
</evidence>
<dbReference type="PANTHER" id="PTHR35807">
    <property type="entry name" value="TRANSCRIPTIONAL REGULATOR REDD-RELATED"/>
    <property type="match status" value="1"/>
</dbReference>
<dbReference type="InterPro" id="IPR051677">
    <property type="entry name" value="AfsR-DnrI-RedD_regulator"/>
</dbReference>
<keyword evidence="2" id="KW-0238">DNA-binding</keyword>
<evidence type="ECO:0008006" key="7">
    <source>
        <dbReference type="Google" id="ProtNLM"/>
    </source>
</evidence>
<keyword evidence="6" id="KW-1185">Reference proteome</keyword>
<evidence type="ECO:0000259" key="4">
    <source>
        <dbReference type="SMART" id="SM01043"/>
    </source>
</evidence>
<evidence type="ECO:0000256" key="1">
    <source>
        <dbReference type="ARBA" id="ARBA00005820"/>
    </source>
</evidence>
<dbReference type="Gene3D" id="1.10.10.10">
    <property type="entry name" value="Winged helix-like DNA-binding domain superfamily/Winged helix DNA-binding domain"/>
    <property type="match status" value="1"/>
</dbReference>
<name>A0ABT4RPN2_9ACTN</name>
<dbReference type="InterPro" id="IPR011990">
    <property type="entry name" value="TPR-like_helical_dom_sf"/>
</dbReference>
<dbReference type="SMART" id="SM00862">
    <property type="entry name" value="Trans_reg_C"/>
    <property type="match status" value="1"/>
</dbReference>
<dbReference type="EMBL" id="JAPCID010000038">
    <property type="protein sequence ID" value="MDA0140368.1"/>
    <property type="molecule type" value="Genomic_DNA"/>
</dbReference>
<feature type="domain" description="OmpR/PhoB-type" evidence="3">
    <location>
        <begin position="835"/>
        <end position="909"/>
    </location>
</feature>
<dbReference type="SUPFAM" id="SSF48452">
    <property type="entry name" value="TPR-like"/>
    <property type="match status" value="1"/>
</dbReference>